<protein>
    <submittedName>
        <fullName evidence="1">Uncharacterized protein</fullName>
    </submittedName>
</protein>
<reference evidence="1 2" key="1">
    <citation type="submission" date="2020-08" db="EMBL/GenBank/DDBJ databases">
        <title>Sequencing the genomes of 1000 actinobacteria strains.</title>
        <authorList>
            <person name="Klenk H.-P."/>
        </authorList>
    </citation>
    <scope>NUCLEOTIDE SEQUENCE [LARGE SCALE GENOMIC DNA]</scope>
    <source>
        <strain evidence="1 2">DSM 43582</strain>
    </source>
</reference>
<name>A0A7W9P965_9NOCA</name>
<evidence type="ECO:0000313" key="1">
    <source>
        <dbReference type="EMBL" id="MBB5911705.1"/>
    </source>
</evidence>
<evidence type="ECO:0000313" key="2">
    <source>
        <dbReference type="Proteomes" id="UP000540412"/>
    </source>
</evidence>
<accession>A0A7W9P965</accession>
<dbReference type="AlphaFoldDB" id="A0A7W9P965"/>
<organism evidence="1 2">
    <name type="scientific">Nocardia transvalensis</name>
    <dbReference type="NCBI Taxonomy" id="37333"/>
    <lineage>
        <taxon>Bacteria</taxon>
        <taxon>Bacillati</taxon>
        <taxon>Actinomycetota</taxon>
        <taxon>Actinomycetes</taxon>
        <taxon>Mycobacteriales</taxon>
        <taxon>Nocardiaceae</taxon>
        <taxon>Nocardia</taxon>
    </lineage>
</organism>
<dbReference type="EMBL" id="JACHIT010000001">
    <property type="protein sequence ID" value="MBB5911705.1"/>
    <property type="molecule type" value="Genomic_DNA"/>
</dbReference>
<dbReference type="Proteomes" id="UP000540412">
    <property type="component" value="Unassembled WGS sequence"/>
</dbReference>
<sequence length="101" mass="11333">MSTNVEFDFTITGFTTTERAEQVVAAVAAIMEEENIYDQGVGVGHAVLDGEIFISGETRWPLGISRSRFWRPYFEGKVAAAAEHVEPAARTEFSWRYPDED</sequence>
<gene>
    <name evidence="1" type="ORF">BJY24_000572</name>
</gene>
<keyword evidence="2" id="KW-1185">Reference proteome</keyword>
<proteinExistence type="predicted"/>
<dbReference type="RefSeq" id="WP_157185583.1">
    <property type="nucleotide sequence ID" value="NZ_JACHIT010000001.1"/>
</dbReference>
<comment type="caution">
    <text evidence="1">The sequence shown here is derived from an EMBL/GenBank/DDBJ whole genome shotgun (WGS) entry which is preliminary data.</text>
</comment>